<dbReference type="PANTHER" id="PTHR34204:SF3">
    <property type="entry name" value="ASCH DOMAIN-CONTAINING PROTEIN"/>
    <property type="match status" value="1"/>
</dbReference>
<proteinExistence type="predicted"/>
<comment type="caution">
    <text evidence="1">The sequence shown here is derived from an EMBL/GenBank/DDBJ whole genome shotgun (WGS) entry which is preliminary data.</text>
</comment>
<organism evidence="1 2">
    <name type="scientific">Nonlabens dokdonensis</name>
    <dbReference type="NCBI Taxonomy" id="328515"/>
    <lineage>
        <taxon>Bacteria</taxon>
        <taxon>Pseudomonadati</taxon>
        <taxon>Bacteroidota</taxon>
        <taxon>Flavobacteriia</taxon>
        <taxon>Flavobacteriales</taxon>
        <taxon>Flavobacteriaceae</taxon>
        <taxon>Nonlabens</taxon>
    </lineage>
</organism>
<name>A0ABX5Q3C8_9FLAO</name>
<dbReference type="EMBL" id="QKZR01000001">
    <property type="protein sequence ID" value="PZX44447.1"/>
    <property type="molecule type" value="Genomic_DNA"/>
</dbReference>
<sequence>MDLLLTNKLIQLIKSSKHHVSKDWLKVHSKFFHGEHLEKFARHLLILDSSNSNLHLPLPHFSEEITPKRALSFAFFSSTLAKLKEHDFETNSLNKKEIASLVHTVPFEQILLIMGQRQTPATIKTVDGLPLLKQEMIDSCLQPYNKQISYGVRAWEKHVDRSENTFWGEIKGTPQQKQTEVLKIINNMIENHTWWNTFYHYKHQIVFEIRIASGHGIRWSVQDKLLIGFLEPFL</sequence>
<protein>
    <submittedName>
        <fullName evidence="1">Uncharacterized protein</fullName>
    </submittedName>
</protein>
<accession>A0ABX5Q3C8</accession>
<evidence type="ECO:0000313" key="2">
    <source>
        <dbReference type="Proteomes" id="UP000248584"/>
    </source>
</evidence>
<evidence type="ECO:0000313" key="1">
    <source>
        <dbReference type="EMBL" id="PZX44447.1"/>
    </source>
</evidence>
<keyword evidence="2" id="KW-1185">Reference proteome</keyword>
<dbReference type="Proteomes" id="UP000248584">
    <property type="component" value="Unassembled WGS sequence"/>
</dbReference>
<dbReference type="RefSeq" id="WP_015362300.1">
    <property type="nucleotide sequence ID" value="NZ_QKZR01000001.1"/>
</dbReference>
<dbReference type="PANTHER" id="PTHR34204">
    <property type="entry name" value="RNA-BINDING ASCH DOMAIN PROTEIN"/>
    <property type="match status" value="1"/>
</dbReference>
<gene>
    <name evidence="1" type="ORF">LX97_01458</name>
</gene>
<reference evidence="1 2" key="1">
    <citation type="submission" date="2018-06" db="EMBL/GenBank/DDBJ databases">
        <title>Genomic Encyclopedia of Archaeal and Bacterial Type Strains, Phase II (KMG-II): from individual species to whole genera.</title>
        <authorList>
            <person name="Goeker M."/>
        </authorList>
    </citation>
    <scope>NUCLEOTIDE SEQUENCE [LARGE SCALE GENOMIC DNA]</scope>
    <source>
        <strain evidence="1 2">DSM 17205</strain>
    </source>
</reference>